<sequence>MIKQKTVEILGKLVTGIILLFLGTLFVVVGVFLGFADSLLRKFDKCSLKK</sequence>
<keyword evidence="1" id="KW-0812">Transmembrane</keyword>
<accession>A0A174DS20</accession>
<dbReference type="RefSeq" id="WP_154253364.1">
    <property type="nucleotide sequence ID" value="NZ_CABKUE010000008.1"/>
</dbReference>
<proteinExistence type="predicted"/>
<dbReference type="AlphaFoldDB" id="A0A174DS20"/>
<evidence type="ECO:0000313" key="3">
    <source>
        <dbReference type="Proteomes" id="UP000095544"/>
    </source>
</evidence>
<name>A0A174DS20_9FIRM</name>
<feature type="transmembrane region" description="Helical" evidence="1">
    <location>
        <begin position="13"/>
        <end position="40"/>
    </location>
</feature>
<organism evidence="2 3">
    <name type="scientific">Faecalicatena contorta</name>
    <dbReference type="NCBI Taxonomy" id="39482"/>
    <lineage>
        <taxon>Bacteria</taxon>
        <taxon>Bacillati</taxon>
        <taxon>Bacillota</taxon>
        <taxon>Clostridia</taxon>
        <taxon>Lachnospirales</taxon>
        <taxon>Lachnospiraceae</taxon>
        <taxon>Faecalicatena</taxon>
    </lineage>
</organism>
<evidence type="ECO:0000256" key="1">
    <source>
        <dbReference type="SAM" id="Phobius"/>
    </source>
</evidence>
<protein>
    <submittedName>
        <fullName evidence="2">Uncharacterized protein</fullName>
    </submittedName>
</protein>
<evidence type="ECO:0000313" key="2">
    <source>
        <dbReference type="EMBL" id="CUO28244.1"/>
    </source>
</evidence>
<dbReference type="Proteomes" id="UP000095544">
    <property type="component" value="Unassembled WGS sequence"/>
</dbReference>
<keyword evidence="1" id="KW-0472">Membrane</keyword>
<reference evidence="2 3" key="1">
    <citation type="submission" date="2015-09" db="EMBL/GenBank/DDBJ databases">
        <authorList>
            <consortium name="Pathogen Informatics"/>
        </authorList>
    </citation>
    <scope>NUCLEOTIDE SEQUENCE [LARGE SCALE GENOMIC DNA]</scope>
    <source>
        <strain evidence="2 3">2789STDY5834876</strain>
    </source>
</reference>
<dbReference type="EMBL" id="CYZU01000013">
    <property type="protein sequence ID" value="CUO28244.1"/>
    <property type="molecule type" value="Genomic_DNA"/>
</dbReference>
<gene>
    <name evidence="2" type="ORF">ERS852491_01763</name>
</gene>
<keyword evidence="1" id="KW-1133">Transmembrane helix</keyword>